<sequence>MNKKVIIASSIILALAIGIKIFLSNAQETVSPMPEEIKNVDAFFSVPLEEEKFTSLVKMDEVNINETVQKAVSETLKETKSIHLQTLYHEINKEDLLKKMPHKKLVAPVLGIKITENSIAKLSVGDVIKLPALGQVQYEAEITKVLTHKNGSTSATGNLIGDQNEKHSIILTEGKSTSYASISTPEGAFEIETIDGVGYVYSVKDIEDQYIDRSKEDILHPPHKD</sequence>
<dbReference type="AlphaFoldDB" id="A0A6S6SP90"/>
<accession>A0A6S6SP90</accession>
<evidence type="ECO:0000313" key="1">
    <source>
        <dbReference type="EMBL" id="CAA6806880.1"/>
    </source>
</evidence>
<gene>
    <name evidence="1" type="ORF">HELGO_WM15610</name>
</gene>
<name>A0A6S6SP90_9BACT</name>
<reference evidence="1" key="1">
    <citation type="submission" date="2020-01" db="EMBL/GenBank/DDBJ databases">
        <authorList>
            <person name="Meier V. D."/>
            <person name="Meier V D."/>
        </authorList>
    </citation>
    <scope>NUCLEOTIDE SEQUENCE</scope>
    <source>
        <strain evidence="1">HLG_WM_MAG_06</strain>
    </source>
</reference>
<protein>
    <submittedName>
        <fullName evidence="1">Uncharacterized protein</fullName>
    </submittedName>
</protein>
<organism evidence="1">
    <name type="scientific">uncultured Sulfurovum sp</name>
    <dbReference type="NCBI Taxonomy" id="269237"/>
    <lineage>
        <taxon>Bacteria</taxon>
        <taxon>Pseudomonadati</taxon>
        <taxon>Campylobacterota</taxon>
        <taxon>Epsilonproteobacteria</taxon>
        <taxon>Campylobacterales</taxon>
        <taxon>Sulfurovaceae</taxon>
        <taxon>Sulfurovum</taxon>
        <taxon>environmental samples</taxon>
    </lineage>
</organism>
<dbReference type="EMBL" id="CACVAP010000051">
    <property type="protein sequence ID" value="CAA6806880.1"/>
    <property type="molecule type" value="Genomic_DNA"/>
</dbReference>
<proteinExistence type="predicted"/>